<dbReference type="EMBL" id="PDDY01000001">
    <property type="protein sequence ID" value="PEH43491.1"/>
    <property type="molecule type" value="Genomic_DNA"/>
</dbReference>
<dbReference type="Pfam" id="PF03567">
    <property type="entry name" value="Sulfotransfer_2"/>
    <property type="match status" value="1"/>
</dbReference>
<gene>
    <name evidence="1" type="ORF">CRM94_15785</name>
</gene>
<reference evidence="2" key="1">
    <citation type="submission" date="2017-09" db="EMBL/GenBank/DDBJ databases">
        <title>FDA dAtabase for Regulatory Grade micrObial Sequences (FDA-ARGOS): Supporting development and validation of Infectious Disease Dx tests.</title>
        <authorList>
            <person name="Minogue T."/>
            <person name="Wolcott M."/>
            <person name="Wasieloski L."/>
            <person name="Aguilar W."/>
            <person name="Moore D."/>
            <person name="Tallon L."/>
            <person name="Sadzewicz L."/>
            <person name="Ott S."/>
            <person name="Zhao X."/>
            <person name="Nagaraj S."/>
            <person name="Vavikolanu K."/>
            <person name="Aluvathingal J."/>
            <person name="Nadendla S."/>
            <person name="Sichtig H."/>
        </authorList>
    </citation>
    <scope>NUCLEOTIDE SEQUENCE [LARGE SCALE GENOMIC DNA]</scope>
    <source>
        <strain evidence="2">FDAARGOS_390</strain>
    </source>
</reference>
<evidence type="ECO:0000313" key="2">
    <source>
        <dbReference type="Proteomes" id="UP000220629"/>
    </source>
</evidence>
<dbReference type="PANTHER" id="PTHR32301">
    <property type="entry name" value="COUNTIN RECEPTOR CNR3-RELATED"/>
    <property type="match status" value="1"/>
</dbReference>
<proteinExistence type="predicted"/>
<organism evidence="1 2">
    <name type="scientific">Burkholderia gladioli</name>
    <name type="common">Pseudomonas marginata</name>
    <name type="synonym">Phytomonas marginata</name>
    <dbReference type="NCBI Taxonomy" id="28095"/>
    <lineage>
        <taxon>Bacteria</taxon>
        <taxon>Pseudomonadati</taxon>
        <taxon>Pseudomonadota</taxon>
        <taxon>Betaproteobacteria</taxon>
        <taxon>Burkholderiales</taxon>
        <taxon>Burkholderiaceae</taxon>
        <taxon>Burkholderia</taxon>
    </lineage>
</organism>
<dbReference type="Proteomes" id="UP000220629">
    <property type="component" value="Unassembled WGS sequence"/>
</dbReference>
<evidence type="ECO:0008006" key="3">
    <source>
        <dbReference type="Google" id="ProtNLM"/>
    </source>
</evidence>
<dbReference type="GO" id="GO:0008146">
    <property type="term" value="F:sulfotransferase activity"/>
    <property type="evidence" value="ECO:0007669"/>
    <property type="project" value="InterPro"/>
</dbReference>
<sequence length="259" mass="29703">MSASGSRIAFVHIPRTAGTAFGEHLDQLHAGARIAKFYVDDEHPVVNGRIDAYRALDEADKASYAMLRGHFPYGFDDSEHGSRYVTLLREPVSRLVSYYFYALKEPLNYLHAYLFQRRIGLERFLASEASIDLDNAQVRAVSGAHFDSPRARVGPEHLEMAKHNLVERFAAFGLTERFDESMRRFCARFGWPEAGVERRNEGSYARDLTLSPACREHVEHSNRFDIELYRFALERFDREAVPAVHDELRDTDTARTTRS</sequence>
<name>A0A2A7SIX5_BURGA</name>
<dbReference type="AlphaFoldDB" id="A0A2A7SIX5"/>
<protein>
    <recommendedName>
        <fullName evidence="3">Sulfotransferase family protein</fullName>
    </recommendedName>
</protein>
<dbReference type="InterPro" id="IPR027417">
    <property type="entry name" value="P-loop_NTPase"/>
</dbReference>
<comment type="caution">
    <text evidence="1">The sequence shown here is derived from an EMBL/GenBank/DDBJ whole genome shotgun (WGS) entry which is preliminary data.</text>
</comment>
<dbReference type="PANTHER" id="PTHR32301:SF6">
    <property type="entry name" value="GOLVESIN-RELATED"/>
    <property type="match status" value="1"/>
</dbReference>
<accession>A0A2A7SIX5</accession>
<evidence type="ECO:0000313" key="1">
    <source>
        <dbReference type="EMBL" id="PEH43491.1"/>
    </source>
</evidence>
<dbReference type="RefSeq" id="WP_098153093.1">
    <property type="nucleotide sequence ID" value="NZ_CADEXG010000001.1"/>
</dbReference>
<dbReference type="InterPro" id="IPR005331">
    <property type="entry name" value="Sulfotransferase"/>
</dbReference>
<dbReference type="Gene3D" id="3.40.50.300">
    <property type="entry name" value="P-loop containing nucleotide triphosphate hydrolases"/>
    <property type="match status" value="1"/>
</dbReference>
<dbReference type="GO" id="GO:0016020">
    <property type="term" value="C:membrane"/>
    <property type="evidence" value="ECO:0007669"/>
    <property type="project" value="InterPro"/>
</dbReference>
<dbReference type="InterPro" id="IPR053259">
    <property type="entry name" value="Golvesin-related_Golgi"/>
</dbReference>
<dbReference type="SUPFAM" id="SSF52540">
    <property type="entry name" value="P-loop containing nucleoside triphosphate hydrolases"/>
    <property type="match status" value="1"/>
</dbReference>